<evidence type="ECO:0000256" key="3">
    <source>
        <dbReference type="ARBA" id="ARBA00022475"/>
    </source>
</evidence>
<evidence type="ECO:0000256" key="4">
    <source>
        <dbReference type="ARBA" id="ARBA00022692"/>
    </source>
</evidence>
<feature type="transmembrane region" description="Helical" evidence="9">
    <location>
        <begin position="258"/>
        <end position="276"/>
    </location>
</feature>
<dbReference type="InterPro" id="IPR001851">
    <property type="entry name" value="ABC_transp_permease"/>
</dbReference>
<gene>
    <name evidence="10" type="ORF">CN311_01700</name>
</gene>
<feature type="transmembrane region" description="Helical" evidence="9">
    <location>
        <begin position="137"/>
        <end position="156"/>
    </location>
</feature>
<dbReference type="Pfam" id="PF02653">
    <property type="entry name" value="BPD_transp_2"/>
    <property type="match status" value="1"/>
</dbReference>
<feature type="transmembrane region" description="Helical" evidence="9">
    <location>
        <begin position="15"/>
        <end position="36"/>
    </location>
</feature>
<evidence type="ECO:0000313" key="10">
    <source>
        <dbReference type="EMBL" id="PDQ22694.1"/>
    </source>
</evidence>
<reference evidence="10 11" key="1">
    <citation type="submission" date="2017-09" db="EMBL/GenBank/DDBJ databases">
        <title>Mesorhizobum sanjuanii sp. nov. isolated from nodules of Lotus tenuis in saline-alkaline lowlands of Flooding Pampa.</title>
        <authorList>
            <person name="Sannazzaro A.I."/>
            <person name="Torres Tejerizo G.A."/>
            <person name="Fontana F."/>
            <person name="Cumpa Velazquez L.M."/>
            <person name="Hansen L."/>
            <person name="Pistorio M."/>
            <person name="Estrella M.J."/>
        </authorList>
    </citation>
    <scope>NUCLEOTIDE SEQUENCE [LARGE SCALE GENOMIC DNA]</scope>
    <source>
        <strain evidence="10 11">BSA136</strain>
    </source>
</reference>
<dbReference type="AlphaFoldDB" id="A0A2A6FLI7"/>
<keyword evidence="2" id="KW-0813">Transport</keyword>
<name>A0A2A6FLI7_9HYPH</name>
<proteinExistence type="inferred from homology"/>
<feature type="transmembrane region" description="Helical" evidence="9">
    <location>
        <begin position="224"/>
        <end position="246"/>
    </location>
</feature>
<keyword evidence="6 9" id="KW-1133">Transmembrane helix</keyword>
<comment type="subcellular location">
    <subcellularLocation>
        <location evidence="1">Cell membrane</location>
        <topology evidence="1">Multi-pass membrane protein</topology>
    </subcellularLocation>
</comment>
<dbReference type="PANTHER" id="PTHR11795">
    <property type="entry name" value="BRANCHED-CHAIN AMINO ACID TRANSPORT SYSTEM PERMEASE PROTEIN LIVH"/>
    <property type="match status" value="1"/>
</dbReference>
<feature type="transmembrane region" description="Helical" evidence="9">
    <location>
        <begin position="68"/>
        <end position="88"/>
    </location>
</feature>
<evidence type="ECO:0000256" key="2">
    <source>
        <dbReference type="ARBA" id="ARBA00022448"/>
    </source>
</evidence>
<dbReference type="RefSeq" id="WP_097571710.1">
    <property type="nucleotide sequence ID" value="NZ_NWQG01000010.1"/>
</dbReference>
<dbReference type="GO" id="GO:0006865">
    <property type="term" value="P:amino acid transport"/>
    <property type="evidence" value="ECO:0007669"/>
    <property type="project" value="UniProtKB-KW"/>
</dbReference>
<evidence type="ECO:0000256" key="9">
    <source>
        <dbReference type="SAM" id="Phobius"/>
    </source>
</evidence>
<feature type="transmembrane region" description="Helical" evidence="9">
    <location>
        <begin position="184"/>
        <end position="204"/>
    </location>
</feature>
<dbReference type="CDD" id="cd06582">
    <property type="entry name" value="TM_PBP1_LivH_like"/>
    <property type="match status" value="1"/>
</dbReference>
<accession>A0A2A6FLI7</accession>
<dbReference type="PANTHER" id="PTHR11795:SF447">
    <property type="entry name" value="ABC TRANSPORTER PERMEASE PROTEIN"/>
    <property type="match status" value="1"/>
</dbReference>
<evidence type="ECO:0000256" key="5">
    <source>
        <dbReference type="ARBA" id="ARBA00022970"/>
    </source>
</evidence>
<keyword evidence="11" id="KW-1185">Reference proteome</keyword>
<comment type="caution">
    <text evidence="10">The sequence shown here is derived from an EMBL/GenBank/DDBJ whole genome shotgun (WGS) entry which is preliminary data.</text>
</comment>
<organism evidence="10 11">
    <name type="scientific">Mesorhizobium sanjuanii</name>
    <dbReference type="NCBI Taxonomy" id="2037900"/>
    <lineage>
        <taxon>Bacteria</taxon>
        <taxon>Pseudomonadati</taxon>
        <taxon>Pseudomonadota</taxon>
        <taxon>Alphaproteobacteria</taxon>
        <taxon>Hyphomicrobiales</taxon>
        <taxon>Phyllobacteriaceae</taxon>
        <taxon>Mesorhizobium</taxon>
    </lineage>
</organism>
<keyword evidence="7 9" id="KW-0472">Membrane</keyword>
<evidence type="ECO:0000256" key="6">
    <source>
        <dbReference type="ARBA" id="ARBA00022989"/>
    </source>
</evidence>
<dbReference type="Proteomes" id="UP000219182">
    <property type="component" value="Unassembled WGS sequence"/>
</dbReference>
<sequence>MDAEFFSVLYQFADVFAFLILSAAGLAIIFGMMGVINMAHGELIMCGAYVTTALVHSGMPLLPAQACGALTAGVVGMILEFTVVRSLYARPLDSLLATWAVSLIVTQGMLVMVGSSFAGVGTPEGSFQVGVYTFSTYRIILFLASIGVLAFIYLLFMKTRFGIHARATMQNAGMARALGMRTNVVYALTFGLGSALAGLCGALYAPTMTLIPTMGATFIVESFVTVVVGGTNVLLGTAPAGFALAVVRTALIGWNGQIAGQIGMLLAVMVMIRVLPNGFSGWLGRWARNV</sequence>
<keyword evidence="5" id="KW-0029">Amino-acid transport</keyword>
<evidence type="ECO:0000313" key="11">
    <source>
        <dbReference type="Proteomes" id="UP000219182"/>
    </source>
</evidence>
<evidence type="ECO:0000256" key="8">
    <source>
        <dbReference type="ARBA" id="ARBA00037998"/>
    </source>
</evidence>
<keyword evidence="3" id="KW-1003">Cell membrane</keyword>
<keyword evidence="4 9" id="KW-0812">Transmembrane</keyword>
<comment type="similarity">
    <text evidence="8">Belongs to the binding-protein-dependent transport system permease family. LivHM subfamily.</text>
</comment>
<dbReference type="GO" id="GO:0005886">
    <property type="term" value="C:plasma membrane"/>
    <property type="evidence" value="ECO:0007669"/>
    <property type="project" value="UniProtKB-SubCell"/>
</dbReference>
<dbReference type="EMBL" id="NWQG01000010">
    <property type="protein sequence ID" value="PDQ22694.1"/>
    <property type="molecule type" value="Genomic_DNA"/>
</dbReference>
<protein>
    <submittedName>
        <fullName evidence="10">Branched-chain amino acid ABC transporter permease</fullName>
    </submittedName>
</protein>
<evidence type="ECO:0000256" key="7">
    <source>
        <dbReference type="ARBA" id="ARBA00023136"/>
    </source>
</evidence>
<feature type="transmembrane region" description="Helical" evidence="9">
    <location>
        <begin position="95"/>
        <end position="117"/>
    </location>
</feature>
<dbReference type="InterPro" id="IPR052157">
    <property type="entry name" value="BCAA_transport_permease"/>
</dbReference>
<dbReference type="GO" id="GO:0022857">
    <property type="term" value="F:transmembrane transporter activity"/>
    <property type="evidence" value="ECO:0007669"/>
    <property type="project" value="InterPro"/>
</dbReference>
<evidence type="ECO:0000256" key="1">
    <source>
        <dbReference type="ARBA" id="ARBA00004651"/>
    </source>
</evidence>